<dbReference type="SUPFAM" id="SSF49303">
    <property type="entry name" value="beta-Galactosidase/glucuronidase domain"/>
    <property type="match status" value="1"/>
</dbReference>
<dbReference type="PANTHER" id="PTHR10066:SF67">
    <property type="entry name" value="BETA-GLUCURONIDASE"/>
    <property type="match status" value="1"/>
</dbReference>
<feature type="domain" description="Glycosyl hydrolases family 2 sugar binding" evidence="8">
    <location>
        <begin position="14"/>
        <end position="173"/>
    </location>
</feature>
<dbReference type="PRINTS" id="PR00132">
    <property type="entry name" value="GLHYDRLASE2"/>
</dbReference>
<feature type="domain" description="Glycoside hydrolase family 2 immunoglobulin-like beta-sandwich" evidence="6">
    <location>
        <begin position="181"/>
        <end position="284"/>
    </location>
</feature>
<dbReference type="GO" id="GO:0030246">
    <property type="term" value="F:carbohydrate binding"/>
    <property type="evidence" value="ECO:0007669"/>
    <property type="project" value="TreeGrafter"/>
</dbReference>
<evidence type="ECO:0000259" key="8">
    <source>
        <dbReference type="Pfam" id="PF02837"/>
    </source>
</evidence>
<evidence type="ECO:0000256" key="3">
    <source>
        <dbReference type="ARBA" id="ARBA00016205"/>
    </source>
</evidence>
<comment type="caution">
    <text evidence="9">The sequence shown here is derived from an EMBL/GenBank/DDBJ whole genome shotgun (WGS) entry which is preliminary data.</text>
</comment>
<accession>A0A6B1DQA7</accession>
<organism evidence="9">
    <name type="scientific">Caldilineaceae bacterium SB0662_bin_9</name>
    <dbReference type="NCBI Taxonomy" id="2605258"/>
    <lineage>
        <taxon>Bacteria</taxon>
        <taxon>Bacillati</taxon>
        <taxon>Chloroflexota</taxon>
        <taxon>Caldilineae</taxon>
        <taxon>Caldilineales</taxon>
        <taxon>Caldilineaceae</taxon>
    </lineage>
</organism>
<dbReference type="EMBL" id="VXPY01000011">
    <property type="protein sequence ID" value="MYD88965.1"/>
    <property type="molecule type" value="Genomic_DNA"/>
</dbReference>
<dbReference type="InterPro" id="IPR013783">
    <property type="entry name" value="Ig-like_fold"/>
</dbReference>
<dbReference type="PANTHER" id="PTHR10066">
    <property type="entry name" value="BETA-GLUCURONIDASE"/>
    <property type="match status" value="1"/>
</dbReference>
<evidence type="ECO:0000256" key="2">
    <source>
        <dbReference type="ARBA" id="ARBA00012761"/>
    </source>
</evidence>
<dbReference type="GO" id="GO:0005975">
    <property type="term" value="P:carbohydrate metabolic process"/>
    <property type="evidence" value="ECO:0007669"/>
    <property type="project" value="InterPro"/>
</dbReference>
<dbReference type="SUPFAM" id="SSF49785">
    <property type="entry name" value="Galactose-binding domain-like"/>
    <property type="match status" value="1"/>
</dbReference>
<dbReference type="FunFam" id="3.20.20.80:FF:000080">
    <property type="entry name" value="Beta-glucuronidase UidA"/>
    <property type="match status" value="1"/>
</dbReference>
<feature type="domain" description="Glycoside hydrolase family 2 catalytic" evidence="7">
    <location>
        <begin position="286"/>
        <end position="599"/>
    </location>
</feature>
<dbReference type="GO" id="GO:0019391">
    <property type="term" value="P:glucuronoside catabolic process"/>
    <property type="evidence" value="ECO:0007669"/>
    <property type="project" value="TreeGrafter"/>
</dbReference>
<dbReference type="InterPro" id="IPR006101">
    <property type="entry name" value="Glyco_hydro_2"/>
</dbReference>
<dbReference type="Pfam" id="PF02837">
    <property type="entry name" value="Glyco_hydro_2_N"/>
    <property type="match status" value="1"/>
</dbReference>
<evidence type="ECO:0000256" key="5">
    <source>
        <dbReference type="ARBA" id="ARBA00023295"/>
    </source>
</evidence>
<evidence type="ECO:0000313" key="9">
    <source>
        <dbReference type="EMBL" id="MYD88965.1"/>
    </source>
</evidence>
<dbReference type="InterPro" id="IPR006103">
    <property type="entry name" value="Glyco_hydro_2_cat"/>
</dbReference>
<dbReference type="Gene3D" id="3.20.20.80">
    <property type="entry name" value="Glycosidases"/>
    <property type="match status" value="1"/>
</dbReference>
<dbReference type="Pfam" id="PF00703">
    <property type="entry name" value="Glyco_hydro_2"/>
    <property type="match status" value="1"/>
</dbReference>
<dbReference type="InterPro" id="IPR008979">
    <property type="entry name" value="Galactose-bd-like_sf"/>
</dbReference>
<reference evidence="9" key="1">
    <citation type="submission" date="2019-09" db="EMBL/GenBank/DDBJ databases">
        <title>Characterisation of the sponge microbiome using genome-centric metagenomics.</title>
        <authorList>
            <person name="Engelberts J.P."/>
            <person name="Robbins S.J."/>
            <person name="De Goeij J.M."/>
            <person name="Aranda M."/>
            <person name="Bell S.C."/>
            <person name="Webster N.S."/>
        </authorList>
    </citation>
    <scope>NUCLEOTIDE SEQUENCE</scope>
    <source>
        <strain evidence="9">SB0662_bin_9</strain>
    </source>
</reference>
<proteinExistence type="inferred from homology"/>
<evidence type="ECO:0000256" key="1">
    <source>
        <dbReference type="ARBA" id="ARBA00007401"/>
    </source>
</evidence>
<dbReference type="InterPro" id="IPR017853">
    <property type="entry name" value="GH"/>
</dbReference>
<dbReference type="InterPro" id="IPR006102">
    <property type="entry name" value="Ig-like_GH2"/>
</dbReference>
<evidence type="ECO:0000259" key="7">
    <source>
        <dbReference type="Pfam" id="PF02836"/>
    </source>
</evidence>
<dbReference type="Gene3D" id="2.60.40.10">
    <property type="entry name" value="Immunoglobulins"/>
    <property type="match status" value="1"/>
</dbReference>
<dbReference type="Pfam" id="PF02836">
    <property type="entry name" value="Glyco_hydro_2_C"/>
    <property type="match status" value="1"/>
</dbReference>
<evidence type="ECO:0000256" key="4">
    <source>
        <dbReference type="ARBA" id="ARBA00022801"/>
    </source>
</evidence>
<keyword evidence="5" id="KW-0326">Glycosidase</keyword>
<sequence length="604" mass="67532">MLYPQSNRFRCSLSLDGFWSFQVDPEGVGEREEWWNGLPAGRQIAVPGSWNELFPEHRDYLGDAWHVTEFDAFAPGPGSVLSLRFDSVNYSARVWLNGTEVGSHDGGHLPFEFDISDLARDGRNRLAVLVNNDLMPDRVPPGNASDSPFSSMMSSFPPTSFDFFPYGGIQRPVWVSMLDAVHIVSAGVKTEFDRNDDLTGYVNLRAEVAGAAAARLACQVLDADGGIVAEGTCDVKDGTVECRFELPGVRLWSPADPHLYTVAMELRDDEGKARDAYRLETGVRTIEVRDSRILLNGEPIHLKGFGKHEDFPVHGRALNLPLIVKDGELFRWIGANSYRTSHYPYAEEALRYADRAGLLIIDEIPAVGLMFGDNGDRIAGWLEVCKSQLHDLIRRDLNHPSVIMWSVANEPMTADFMARFRGADANTAFVDAGTEFFAALVDAGRELDRSRPFSLAGVMGGPVEWLELCDAVMINRYWGWYRLGGQIEQARAGMEEELDELHERLAKPIIIAEFGADTIAGHHSEPAEMFSEEYQVEVLRMTLDIAAERPWIAGLHVWNFADFKTGQGVMRPASLNHKGVFTRERRPKMAAHFLRSRWREDAAA</sequence>
<protein>
    <recommendedName>
        <fullName evidence="3">Beta-glucuronidase</fullName>
        <ecNumber evidence="2">3.2.1.31</ecNumber>
    </recommendedName>
</protein>
<dbReference type="Gene3D" id="2.60.120.260">
    <property type="entry name" value="Galactose-binding domain-like"/>
    <property type="match status" value="1"/>
</dbReference>
<dbReference type="InterPro" id="IPR006104">
    <property type="entry name" value="Glyco_hydro_2_N"/>
</dbReference>
<gene>
    <name evidence="9" type="ORF">F4Y08_01305</name>
</gene>
<evidence type="ECO:0000259" key="6">
    <source>
        <dbReference type="Pfam" id="PF00703"/>
    </source>
</evidence>
<dbReference type="GO" id="GO:0004566">
    <property type="term" value="F:beta-glucuronidase activity"/>
    <property type="evidence" value="ECO:0007669"/>
    <property type="project" value="UniProtKB-EC"/>
</dbReference>
<dbReference type="InterPro" id="IPR036156">
    <property type="entry name" value="Beta-gal/glucu_dom_sf"/>
</dbReference>
<name>A0A6B1DQA7_9CHLR</name>
<comment type="similarity">
    <text evidence="1">Belongs to the glycosyl hydrolase 2 family.</text>
</comment>
<dbReference type="AlphaFoldDB" id="A0A6B1DQA7"/>
<dbReference type="SUPFAM" id="SSF51445">
    <property type="entry name" value="(Trans)glycosidases"/>
    <property type="match status" value="1"/>
</dbReference>
<keyword evidence="4" id="KW-0378">Hydrolase</keyword>
<dbReference type="EC" id="3.2.1.31" evidence="2"/>